<dbReference type="GO" id="GO:0003676">
    <property type="term" value="F:nucleic acid binding"/>
    <property type="evidence" value="ECO:0007669"/>
    <property type="project" value="InterPro"/>
</dbReference>
<proteinExistence type="predicted"/>
<dbReference type="Proteomes" id="UP001287356">
    <property type="component" value="Unassembled WGS sequence"/>
</dbReference>
<keyword evidence="2" id="KW-1185">Reference proteome</keyword>
<reference evidence="1" key="2">
    <citation type="submission" date="2023-06" db="EMBL/GenBank/DDBJ databases">
        <authorList>
            <consortium name="Lawrence Berkeley National Laboratory"/>
            <person name="Haridas S."/>
            <person name="Hensen N."/>
            <person name="Bonometti L."/>
            <person name="Westerberg I."/>
            <person name="Brannstrom I.O."/>
            <person name="Guillou S."/>
            <person name="Cros-Aarteil S."/>
            <person name="Calhoun S."/>
            <person name="Kuo A."/>
            <person name="Mondo S."/>
            <person name="Pangilinan J."/>
            <person name="Riley R."/>
            <person name="Labutti K."/>
            <person name="Andreopoulos B."/>
            <person name="Lipzen A."/>
            <person name="Chen C."/>
            <person name="Yanf M."/>
            <person name="Daum C."/>
            <person name="Ng V."/>
            <person name="Clum A."/>
            <person name="Steindorff A."/>
            <person name="Ohm R."/>
            <person name="Martin F."/>
            <person name="Silar P."/>
            <person name="Natvig D."/>
            <person name="Lalanne C."/>
            <person name="Gautier V."/>
            <person name="Ament-Velasquez S.L."/>
            <person name="Kruys A."/>
            <person name="Hutchinson M.I."/>
            <person name="Powell A.J."/>
            <person name="Barry K."/>
            <person name="Miller A.N."/>
            <person name="Grigoriev I.V."/>
            <person name="Debuchy R."/>
            <person name="Gladieux P."/>
            <person name="Thoren M.H."/>
            <person name="Johannesson H."/>
        </authorList>
    </citation>
    <scope>NUCLEOTIDE SEQUENCE</scope>
    <source>
        <strain evidence="1">CBS 958.72</strain>
    </source>
</reference>
<dbReference type="EMBL" id="JAULSN010000011">
    <property type="protein sequence ID" value="KAK3361622.1"/>
    <property type="molecule type" value="Genomic_DNA"/>
</dbReference>
<reference evidence="1" key="1">
    <citation type="journal article" date="2023" name="Mol. Phylogenet. Evol.">
        <title>Genome-scale phylogeny and comparative genomics of the fungal order Sordariales.</title>
        <authorList>
            <person name="Hensen N."/>
            <person name="Bonometti L."/>
            <person name="Westerberg I."/>
            <person name="Brannstrom I.O."/>
            <person name="Guillou S."/>
            <person name="Cros-Aarteil S."/>
            <person name="Calhoun S."/>
            <person name="Haridas S."/>
            <person name="Kuo A."/>
            <person name="Mondo S."/>
            <person name="Pangilinan J."/>
            <person name="Riley R."/>
            <person name="LaButti K."/>
            <person name="Andreopoulos B."/>
            <person name="Lipzen A."/>
            <person name="Chen C."/>
            <person name="Yan M."/>
            <person name="Daum C."/>
            <person name="Ng V."/>
            <person name="Clum A."/>
            <person name="Steindorff A."/>
            <person name="Ohm R.A."/>
            <person name="Martin F."/>
            <person name="Silar P."/>
            <person name="Natvig D.O."/>
            <person name="Lalanne C."/>
            <person name="Gautier V."/>
            <person name="Ament-Velasquez S.L."/>
            <person name="Kruys A."/>
            <person name="Hutchinson M.I."/>
            <person name="Powell A.J."/>
            <person name="Barry K."/>
            <person name="Miller A.N."/>
            <person name="Grigoriev I.V."/>
            <person name="Debuchy R."/>
            <person name="Gladieux P."/>
            <person name="Hiltunen Thoren M."/>
            <person name="Johannesson H."/>
        </authorList>
    </citation>
    <scope>NUCLEOTIDE SEQUENCE</scope>
    <source>
        <strain evidence="1">CBS 958.72</strain>
    </source>
</reference>
<dbReference type="InterPro" id="IPR036397">
    <property type="entry name" value="RNaseH_sf"/>
</dbReference>
<comment type="caution">
    <text evidence="1">The sequence shown here is derived from an EMBL/GenBank/DDBJ whole genome shotgun (WGS) entry which is preliminary data.</text>
</comment>
<dbReference type="Gene3D" id="3.30.420.10">
    <property type="entry name" value="Ribonuclease H-like superfamily/Ribonuclease H"/>
    <property type="match status" value="1"/>
</dbReference>
<accession>A0AAE0JU80</accession>
<sequence>MPPARVCIFNPASSNLSYSDLITYNPLSQVSHLNYVDESGNVQTDYSSVVIHVSGALKLIGRPQRKAQVAWGVYFGPDSQHNGGDRLDPTLPQSHQRGFVEALSRASDWVAWYIIGGKPEDHFAQLRKIYIATDLDYLVNLMTSPTPVKSRYAEERDAINSNLNYT</sequence>
<evidence type="ECO:0000313" key="2">
    <source>
        <dbReference type="Proteomes" id="UP001287356"/>
    </source>
</evidence>
<organism evidence="1 2">
    <name type="scientific">Lasiosphaeria ovina</name>
    <dbReference type="NCBI Taxonomy" id="92902"/>
    <lineage>
        <taxon>Eukaryota</taxon>
        <taxon>Fungi</taxon>
        <taxon>Dikarya</taxon>
        <taxon>Ascomycota</taxon>
        <taxon>Pezizomycotina</taxon>
        <taxon>Sordariomycetes</taxon>
        <taxon>Sordariomycetidae</taxon>
        <taxon>Sordariales</taxon>
        <taxon>Lasiosphaeriaceae</taxon>
        <taxon>Lasiosphaeria</taxon>
    </lineage>
</organism>
<name>A0AAE0JU80_9PEZI</name>
<protein>
    <submittedName>
        <fullName evidence="1">Uncharacterized protein</fullName>
    </submittedName>
</protein>
<dbReference type="AlphaFoldDB" id="A0AAE0JU80"/>
<evidence type="ECO:0000313" key="1">
    <source>
        <dbReference type="EMBL" id="KAK3361622.1"/>
    </source>
</evidence>
<gene>
    <name evidence="1" type="ORF">B0T24DRAFT_684654</name>
</gene>